<organism evidence="5 6">
    <name type="scientific">Salmo trutta</name>
    <name type="common">Brown trout</name>
    <dbReference type="NCBI Taxonomy" id="8032"/>
    <lineage>
        <taxon>Eukaryota</taxon>
        <taxon>Metazoa</taxon>
        <taxon>Chordata</taxon>
        <taxon>Craniata</taxon>
        <taxon>Vertebrata</taxon>
        <taxon>Euteleostomi</taxon>
        <taxon>Actinopterygii</taxon>
        <taxon>Neopterygii</taxon>
        <taxon>Teleostei</taxon>
        <taxon>Protacanthopterygii</taxon>
        <taxon>Salmoniformes</taxon>
        <taxon>Salmonidae</taxon>
        <taxon>Salmoninae</taxon>
        <taxon>Salmo</taxon>
    </lineage>
</organism>
<dbReference type="OMA" id="HIRHACA"/>
<feature type="region of interest" description="Disordered" evidence="3">
    <location>
        <begin position="45"/>
        <end position="73"/>
    </location>
</feature>
<dbReference type="Gene3D" id="2.40.70.10">
    <property type="entry name" value="Acid Proteases"/>
    <property type="match status" value="1"/>
</dbReference>
<evidence type="ECO:0000256" key="2">
    <source>
        <dbReference type="ARBA" id="ARBA00012180"/>
    </source>
</evidence>
<keyword evidence="6" id="KW-1185">Reference proteome</keyword>
<reference evidence="5" key="2">
    <citation type="submission" date="2025-09" db="UniProtKB">
        <authorList>
            <consortium name="Ensembl"/>
        </authorList>
    </citation>
    <scope>IDENTIFICATION</scope>
</reference>
<dbReference type="EC" id="3.1.26.4" evidence="2"/>
<dbReference type="InterPro" id="IPR000477">
    <property type="entry name" value="RT_dom"/>
</dbReference>
<evidence type="ECO:0000313" key="6">
    <source>
        <dbReference type="Proteomes" id="UP000472277"/>
    </source>
</evidence>
<dbReference type="InterPro" id="IPR005162">
    <property type="entry name" value="Retrotrans_gag_dom"/>
</dbReference>
<dbReference type="PANTHER" id="PTHR15503:SF22">
    <property type="entry name" value="TRANSPOSON TY3-I GAG POLYPROTEIN"/>
    <property type="match status" value="1"/>
</dbReference>
<proteinExistence type="inferred from homology"/>
<protein>
    <recommendedName>
        <fullName evidence="2">ribonuclease H</fullName>
        <ecNumber evidence="2">3.1.26.4</ecNumber>
    </recommendedName>
</protein>
<sequence length="800" mass="87939">MESAGAASSPIHIEERVQQQANMIQNLMTAMDYVLLTMERVERKGCPVDPATPPPGTPLDPIQPPPTSGGIRLSLPGAYDGAAAGCQEFLLQLELYLAAVQPPPSGRERVSALISCLTGKALEWANAIWEVEDPTRDNYEDFSRRFRAVFDHPPEGKAAGERLFHLKQEMRSAWEFALDFRTLAAGAGWNERALIDHYRCGLREDVHRELACRDTTLHLDQLVDLSIQLDNLLASRGHPDRGPLVPSSSPLDPTPMELGGAGTRETGGETVPCTRGDRRGHTAGRCWGGFPGSRGGRRNTGGSSQVSRHTTHPDPPVAHMWLSIRFLGFSPHSQHKALVDSGAAGNFIDLSLANRLGIPIVPVDVPFPIHALDSRPLGSGLIREVTVPIAMVTQESHEESISLFLIDAPVFPVVLGLPWLASHDPIISWQQRVLKGWSCQCSGRCLGVSLGATTVESPNQVSTIHIPPEYADLAIAFCKRKATQLPPHRPGDCAINLLEGAALPRSHVYPLSQEETAAMETYVAESLGQGYIRPSISPVSSSFFFVKKKDGGLRPCIDYRGLNQITVKYSYPLPLIASMTESLLGARFFTKLDLRSAYNLVRIRGGDEWKTAFSTTSGHYEYLVMPYGLMNAPSVFQSFVDEIFRDLHGQGVVVYIDDILIYSTTRAEHVSLVRTVLGRLLEHDLYVKAEKCLFFQQSVSFLVYRLSASGVEMETDRISAVCNWPTPTTVKEVQRFLGFANYYRRFIRGFGQVAAPITSLLKGGPLRWSAEADRAFGNLKALFTTAPVLAHPDPSFSVHS</sequence>
<dbReference type="PROSITE" id="PS50878">
    <property type="entry name" value="RT_POL"/>
    <property type="match status" value="1"/>
</dbReference>
<evidence type="ECO:0000256" key="3">
    <source>
        <dbReference type="SAM" id="MobiDB-lite"/>
    </source>
</evidence>
<dbReference type="Ensembl" id="ENSSTUT00000043829.1">
    <property type="protein sequence ID" value="ENSSTUP00000041970.1"/>
    <property type="gene ID" value="ENSSTUG00000017761.1"/>
</dbReference>
<dbReference type="FunFam" id="3.30.70.270:FF:000020">
    <property type="entry name" value="Transposon Tf2-6 polyprotein-like Protein"/>
    <property type="match status" value="1"/>
</dbReference>
<dbReference type="Gene3D" id="3.10.10.10">
    <property type="entry name" value="HIV Type 1 Reverse Transcriptase, subunit A, domain 1"/>
    <property type="match status" value="1"/>
</dbReference>
<evidence type="ECO:0000259" key="4">
    <source>
        <dbReference type="PROSITE" id="PS50878"/>
    </source>
</evidence>
<dbReference type="SUPFAM" id="SSF56672">
    <property type="entry name" value="DNA/RNA polymerases"/>
    <property type="match status" value="1"/>
</dbReference>
<dbReference type="PANTHER" id="PTHR15503">
    <property type="entry name" value="LDOC1 RELATED"/>
    <property type="match status" value="1"/>
</dbReference>
<evidence type="ECO:0000256" key="1">
    <source>
        <dbReference type="ARBA" id="ARBA00010879"/>
    </source>
</evidence>
<dbReference type="InterPro" id="IPR032567">
    <property type="entry name" value="RTL1-rel"/>
</dbReference>
<dbReference type="Pfam" id="PF03732">
    <property type="entry name" value="Retrotrans_gag"/>
    <property type="match status" value="1"/>
</dbReference>
<dbReference type="CDD" id="cd00303">
    <property type="entry name" value="retropepsin_like"/>
    <property type="match status" value="1"/>
</dbReference>
<comment type="similarity">
    <text evidence="1">Belongs to the beta type-B retroviral polymerase family. HERV class-II K(HML-2) pol subfamily.</text>
</comment>
<dbReference type="Pfam" id="PF08284">
    <property type="entry name" value="RVP_2"/>
    <property type="match status" value="1"/>
</dbReference>
<name>A0A673Z5Q6_SALTR</name>
<feature type="region of interest" description="Disordered" evidence="3">
    <location>
        <begin position="237"/>
        <end position="314"/>
    </location>
</feature>
<reference evidence="5" key="1">
    <citation type="submission" date="2025-08" db="UniProtKB">
        <authorList>
            <consortium name="Ensembl"/>
        </authorList>
    </citation>
    <scope>IDENTIFICATION</scope>
</reference>
<accession>A0A673Z5Q6</accession>
<dbReference type="Pfam" id="PF00078">
    <property type="entry name" value="RVT_1"/>
    <property type="match status" value="1"/>
</dbReference>
<feature type="compositionally biased region" description="Pro residues" evidence="3">
    <location>
        <begin position="50"/>
        <end position="67"/>
    </location>
</feature>
<dbReference type="InParanoid" id="A0A673Z5Q6"/>
<evidence type="ECO:0000313" key="5">
    <source>
        <dbReference type="Ensembl" id="ENSSTUP00000041970.1"/>
    </source>
</evidence>
<dbReference type="Gene3D" id="3.30.70.270">
    <property type="match status" value="2"/>
</dbReference>
<dbReference type="InterPro" id="IPR021109">
    <property type="entry name" value="Peptidase_aspartic_dom_sf"/>
</dbReference>
<dbReference type="Proteomes" id="UP000472277">
    <property type="component" value="Chromosome 26"/>
</dbReference>
<dbReference type="CDD" id="cd01647">
    <property type="entry name" value="RT_LTR"/>
    <property type="match status" value="1"/>
</dbReference>
<dbReference type="AlphaFoldDB" id="A0A673Z5Q6"/>
<dbReference type="GO" id="GO:0004523">
    <property type="term" value="F:RNA-DNA hybrid ribonuclease activity"/>
    <property type="evidence" value="ECO:0007669"/>
    <property type="project" value="UniProtKB-EC"/>
</dbReference>
<dbReference type="GeneTree" id="ENSGT00940000168677"/>
<dbReference type="InterPro" id="IPR043502">
    <property type="entry name" value="DNA/RNA_pol_sf"/>
</dbReference>
<dbReference type="InterPro" id="IPR043128">
    <property type="entry name" value="Rev_trsase/Diguanyl_cyclase"/>
</dbReference>
<feature type="domain" description="Reverse transcriptase" evidence="4">
    <location>
        <begin position="527"/>
        <end position="706"/>
    </location>
</feature>